<accession>A0A1K1LHP5</accession>
<evidence type="ECO:0000313" key="2">
    <source>
        <dbReference type="EMBL" id="SFV74227.1"/>
    </source>
</evidence>
<dbReference type="RefSeq" id="WP_072337069.1">
    <property type="nucleotide sequence ID" value="NZ_DBGALU010000097.1"/>
</dbReference>
<dbReference type="OrthoDB" id="9801500at2"/>
<name>A0A1K1LHP5_9BACT</name>
<keyword evidence="3" id="KW-1185">Reference proteome</keyword>
<evidence type="ECO:0000259" key="1">
    <source>
        <dbReference type="Pfam" id="PF01206"/>
    </source>
</evidence>
<dbReference type="AlphaFoldDB" id="A0A1K1LHP5"/>
<feature type="domain" description="UPF0033" evidence="1">
    <location>
        <begin position="2"/>
        <end position="66"/>
    </location>
</feature>
<dbReference type="Pfam" id="PF01206">
    <property type="entry name" value="TusA"/>
    <property type="match status" value="1"/>
</dbReference>
<dbReference type="KEGG" id="dpg:DESPIGER_2406"/>
<dbReference type="InterPro" id="IPR019870">
    <property type="entry name" value="Se_metab_YedF"/>
</dbReference>
<dbReference type="NCBIfam" id="TIGR03527">
    <property type="entry name" value="selenium_YedF"/>
    <property type="match status" value="1"/>
</dbReference>
<dbReference type="InterPro" id="IPR036868">
    <property type="entry name" value="TusA-like_sf"/>
</dbReference>
<dbReference type="InterPro" id="IPR001455">
    <property type="entry name" value="TusA-like"/>
</dbReference>
<proteinExistence type="predicted"/>
<dbReference type="SUPFAM" id="SSF64307">
    <property type="entry name" value="SirA-like"/>
    <property type="match status" value="1"/>
</dbReference>
<dbReference type="Gene3D" id="3.30.110.40">
    <property type="entry name" value="TusA-like domain"/>
    <property type="match status" value="1"/>
</dbReference>
<dbReference type="SUPFAM" id="SSF75169">
    <property type="entry name" value="DsrEFH-like"/>
    <property type="match status" value="1"/>
</dbReference>
<evidence type="ECO:0000313" key="3">
    <source>
        <dbReference type="Proteomes" id="UP000186323"/>
    </source>
</evidence>
<reference evidence="3" key="1">
    <citation type="submission" date="2016-10" db="EMBL/GenBank/DDBJ databases">
        <authorList>
            <person name="Wegmann U."/>
        </authorList>
    </citation>
    <scope>NUCLEOTIDE SEQUENCE [LARGE SCALE GENOMIC DNA]</scope>
</reference>
<sequence length="203" mass="21819">MKTLDCRGLACPQPVMRTRDALEQERPQELLVLVDNAAASENVSRFLRRSGFEVSISQPESSLWEVRGLGGAAQVESPEQAPAAAPAADTENRKTLVLITTDTLGRGDDELGARLMENFLASLPELGPSLWRIVLLNGGVKLAATEGKCLDTLKQLESSGVSILVCGTCLNFFHLLEAKQVGETTNMMDVVTSLSLAGKVIRP</sequence>
<dbReference type="CDD" id="cd03421">
    <property type="entry name" value="SirA_like_N"/>
    <property type="match status" value="1"/>
</dbReference>
<protein>
    <recommendedName>
        <fullName evidence="1">UPF0033 domain-containing protein</fullName>
    </recommendedName>
</protein>
<dbReference type="InterPro" id="IPR027396">
    <property type="entry name" value="DsrEFH-like"/>
</dbReference>
<organism evidence="2 3">
    <name type="scientific">Desulfovibrio piger</name>
    <dbReference type="NCBI Taxonomy" id="901"/>
    <lineage>
        <taxon>Bacteria</taxon>
        <taxon>Pseudomonadati</taxon>
        <taxon>Thermodesulfobacteriota</taxon>
        <taxon>Desulfovibrionia</taxon>
        <taxon>Desulfovibrionales</taxon>
        <taxon>Desulfovibrionaceae</taxon>
        <taxon>Desulfovibrio</taxon>
    </lineage>
</organism>
<gene>
    <name evidence="2" type="ORF">DESPIGER_2406</name>
</gene>
<dbReference type="EMBL" id="LT630450">
    <property type="protein sequence ID" value="SFV74227.1"/>
    <property type="molecule type" value="Genomic_DNA"/>
</dbReference>
<dbReference type="Proteomes" id="UP000186323">
    <property type="component" value="Chromosome I"/>
</dbReference>